<sequence length="98" mass="11057">MEEIKMYAVKWRGKASECEYEVTKIMHKIAEICVQAHADDALTTSSADGGFSGCKNIKINIVTTSEEKAKSMVEWFKNETGMEMSMEEIEISPLPFEN</sequence>
<evidence type="ECO:0000313" key="1">
    <source>
        <dbReference type="EMBL" id="QOI66261.1"/>
    </source>
</evidence>
<name>A0AAE7T1X3_9CAUD</name>
<proteinExistence type="predicted"/>
<accession>A0AAE7T1X3</accession>
<organism evidence="1 2">
    <name type="scientific">Ruminococcus phage phiRgPS_6</name>
    <dbReference type="NCBI Taxonomy" id="2772521"/>
    <lineage>
        <taxon>Viruses</taxon>
        <taxon>Duplodnaviria</taxon>
        <taxon>Heunggongvirae</taxon>
        <taxon>Uroviricota</taxon>
        <taxon>Caudoviricetes</taxon>
    </lineage>
</organism>
<dbReference type="EMBL" id="MT980839">
    <property type="protein sequence ID" value="QOI66261.1"/>
    <property type="molecule type" value="Genomic_DNA"/>
</dbReference>
<gene>
    <name evidence="1" type="primary">gp60</name>
</gene>
<reference evidence="1" key="1">
    <citation type="submission" date="2020-09" db="EMBL/GenBank/DDBJ databases">
        <title>Temperate bacteriophages infecting mucin-degrading bacterium Ruminococcus gnavus from the human gut.</title>
        <authorList>
            <person name="Khokhlova E.V."/>
            <person name="Shkoporov A.N."/>
            <person name="Draper L.A."/>
            <person name="Kingston A.R."/>
            <person name="Forde A."/>
            <person name="Ross R.P."/>
            <person name="Hill C."/>
        </authorList>
    </citation>
    <scope>NUCLEOTIDE SEQUENCE</scope>
</reference>
<protein>
    <submittedName>
        <fullName evidence="1">Uncharacterized protein</fullName>
    </submittedName>
</protein>
<dbReference type="Proteomes" id="UP000827208">
    <property type="component" value="Segment"/>
</dbReference>
<evidence type="ECO:0000313" key="2">
    <source>
        <dbReference type="Proteomes" id="UP000827208"/>
    </source>
</evidence>
<keyword evidence="2" id="KW-1185">Reference proteome</keyword>